<dbReference type="Proteomes" id="UP000235994">
    <property type="component" value="Unassembled WGS sequence"/>
</dbReference>
<dbReference type="AlphaFoldDB" id="A0A2N8K933"/>
<evidence type="ECO:0000313" key="5">
    <source>
        <dbReference type="Proteomes" id="UP000235994"/>
    </source>
</evidence>
<comment type="subcellular location">
    <subcellularLocation>
        <location evidence="2">Cell inner membrane</location>
        <topology evidence="2">Peripheral membrane protein</topology>
        <orientation evidence="2">Cytoplasmic side</orientation>
    </subcellularLocation>
</comment>
<dbReference type="GO" id="GO:0043684">
    <property type="term" value="C:type IV secretion system complex"/>
    <property type="evidence" value="ECO:0007669"/>
    <property type="project" value="UniProtKB-UniRule"/>
</dbReference>
<dbReference type="EMBL" id="POQS01000014">
    <property type="protein sequence ID" value="PND29955.1"/>
    <property type="molecule type" value="Genomic_DNA"/>
</dbReference>
<dbReference type="Gene3D" id="3.40.50.300">
    <property type="entry name" value="P-loop containing nucleotide triphosphate hydrolases"/>
    <property type="match status" value="1"/>
</dbReference>
<dbReference type="GO" id="GO:0016887">
    <property type="term" value="F:ATP hydrolysis activity"/>
    <property type="evidence" value="ECO:0007669"/>
    <property type="project" value="InterPro"/>
</dbReference>
<comment type="similarity">
    <text evidence="1 2">Belongs to the GSP E family.</text>
</comment>
<dbReference type="Pfam" id="PF00437">
    <property type="entry name" value="T2SSE"/>
    <property type="match status" value="1"/>
</dbReference>
<feature type="domain" description="Bacterial type II secretion system protein E" evidence="3">
    <location>
        <begin position="171"/>
        <end position="299"/>
    </location>
</feature>
<gene>
    <name evidence="4" type="primary">virB11</name>
    <name evidence="4" type="ORF">C1I89_32000</name>
</gene>
<reference evidence="4 5" key="1">
    <citation type="submission" date="2018-01" db="EMBL/GenBank/DDBJ databases">
        <title>The draft genome of an aniline degradation strain ANB-1.</title>
        <authorList>
            <person name="Zhang L."/>
            <person name="Jiang J."/>
        </authorList>
    </citation>
    <scope>NUCLEOTIDE SEQUENCE [LARGE SCALE GENOMIC DNA]</scope>
    <source>
        <strain evidence="4 5">ANB-1</strain>
    </source>
</reference>
<dbReference type="CDD" id="cd01130">
    <property type="entry name" value="VirB11-like_ATPase"/>
    <property type="match status" value="1"/>
</dbReference>
<dbReference type="NCBIfam" id="TIGR02788">
    <property type="entry name" value="VirB11"/>
    <property type="match status" value="1"/>
</dbReference>
<evidence type="ECO:0000256" key="1">
    <source>
        <dbReference type="ARBA" id="ARBA00006611"/>
    </source>
</evidence>
<dbReference type="InterPro" id="IPR050921">
    <property type="entry name" value="T4SS_GSP_E_ATPase"/>
</dbReference>
<dbReference type="SUPFAM" id="SSF52540">
    <property type="entry name" value="P-loop containing nucleoside triphosphate hydrolases"/>
    <property type="match status" value="1"/>
</dbReference>
<protein>
    <recommendedName>
        <fullName evidence="2">Type IV secretion system protein</fullName>
    </recommendedName>
</protein>
<evidence type="ECO:0000259" key="3">
    <source>
        <dbReference type="Pfam" id="PF00437"/>
    </source>
</evidence>
<evidence type="ECO:0000256" key="2">
    <source>
        <dbReference type="RuleBase" id="RU366071"/>
    </source>
</evidence>
<dbReference type="Gene3D" id="3.30.450.90">
    <property type="match status" value="1"/>
</dbReference>
<sequence>MSTTLNLPLEVVPFDRAISVRTFLRPLAQHLQDPTVTEIAIVREGHLYARTDGHWLSHDCEELSYQHLEALATALAAYNHMARSPIMSVVLPDGERGQIILPPACIDGTIAINIRKHATETFYLKQLASGGAFKATMDATAKYGADGLSKLNQRLLILKNRGDYFEFLVDAVRERKNIVISGATGSGKTTFARSLMNEIPVHERLITIEDVHELILPWHENRVHMMYGGTRGRVSATDCLAACMRLSPDRISLAELRGPETWDYLAALNTGHPGSVTTTHANSAIDAFDRLAILIKQSSTGGNLDLPTIQTFLQQTVDIVVHVEKFRVQEIWFEPQRHVVA</sequence>
<dbReference type="GO" id="GO:0044097">
    <property type="term" value="P:secretion by the type IV secretion system"/>
    <property type="evidence" value="ECO:0007669"/>
    <property type="project" value="InterPro"/>
</dbReference>
<keyword evidence="2" id="KW-0547">Nucleotide-binding</keyword>
<keyword evidence="2" id="KW-0997">Cell inner membrane</keyword>
<keyword evidence="2" id="KW-0472">Membrane</keyword>
<dbReference type="GO" id="GO:0005886">
    <property type="term" value="C:plasma membrane"/>
    <property type="evidence" value="ECO:0007669"/>
    <property type="project" value="UniProtKB-SubCell"/>
</dbReference>
<accession>A0A2N8K933</accession>
<dbReference type="InterPro" id="IPR027417">
    <property type="entry name" value="P-loop_NTPase"/>
</dbReference>
<keyword evidence="2" id="KW-1003">Cell membrane</keyword>
<comment type="caution">
    <text evidence="4">The sequence shown here is derived from an EMBL/GenBank/DDBJ whole genome shotgun (WGS) entry which is preliminary data.</text>
</comment>
<dbReference type="GO" id="GO:0005524">
    <property type="term" value="F:ATP binding"/>
    <property type="evidence" value="ECO:0007669"/>
    <property type="project" value="UniProtKB-UniRule"/>
</dbReference>
<dbReference type="PANTHER" id="PTHR30486:SF6">
    <property type="entry name" value="TYPE IV PILUS RETRACTATION ATPASE PILT"/>
    <property type="match status" value="1"/>
</dbReference>
<keyword evidence="2" id="KW-0067">ATP-binding</keyword>
<dbReference type="RefSeq" id="WP_102776202.1">
    <property type="nucleotide sequence ID" value="NZ_POQS01000014.1"/>
</dbReference>
<keyword evidence="5" id="KW-1185">Reference proteome</keyword>
<dbReference type="InterPro" id="IPR014155">
    <property type="entry name" value="VirB11"/>
</dbReference>
<proteinExistence type="inferred from homology"/>
<evidence type="ECO:0000313" key="4">
    <source>
        <dbReference type="EMBL" id="PND29955.1"/>
    </source>
</evidence>
<organism evidence="4 5">
    <name type="scientific">Achromobacter pulmonis</name>
    <dbReference type="NCBI Taxonomy" id="1389932"/>
    <lineage>
        <taxon>Bacteria</taxon>
        <taxon>Pseudomonadati</taxon>
        <taxon>Pseudomonadota</taxon>
        <taxon>Betaproteobacteria</taxon>
        <taxon>Burkholderiales</taxon>
        <taxon>Alcaligenaceae</taxon>
        <taxon>Achromobacter</taxon>
    </lineage>
</organism>
<dbReference type="PANTHER" id="PTHR30486">
    <property type="entry name" value="TWITCHING MOTILITY PROTEIN PILT"/>
    <property type="match status" value="1"/>
</dbReference>
<dbReference type="InterPro" id="IPR001482">
    <property type="entry name" value="T2SS/T4SS_dom"/>
</dbReference>
<comment type="function">
    <text evidence="2">Part of the Type IV secretion system.</text>
</comment>
<name>A0A2N8K933_9BURK</name>